<protein>
    <submittedName>
        <fullName evidence="2">Uncharacterized protein</fullName>
    </submittedName>
</protein>
<accession>A0AAD2D4I0</accession>
<gene>
    <name evidence="2" type="ORF">ECRASSUSDP1_LOCUS20662</name>
</gene>
<dbReference type="Proteomes" id="UP001295684">
    <property type="component" value="Unassembled WGS sequence"/>
</dbReference>
<dbReference type="EMBL" id="CAMPGE010021076">
    <property type="protein sequence ID" value="CAI2379253.1"/>
    <property type="molecule type" value="Genomic_DNA"/>
</dbReference>
<comment type="caution">
    <text evidence="2">The sequence shown here is derived from an EMBL/GenBank/DDBJ whole genome shotgun (WGS) entry which is preliminary data.</text>
</comment>
<feature type="compositionally biased region" description="Polar residues" evidence="1">
    <location>
        <begin position="184"/>
        <end position="193"/>
    </location>
</feature>
<name>A0AAD2D4I0_EUPCR</name>
<evidence type="ECO:0000256" key="1">
    <source>
        <dbReference type="SAM" id="MobiDB-lite"/>
    </source>
</evidence>
<evidence type="ECO:0000313" key="2">
    <source>
        <dbReference type="EMBL" id="CAI2379253.1"/>
    </source>
</evidence>
<keyword evidence="3" id="KW-1185">Reference proteome</keyword>
<feature type="region of interest" description="Disordered" evidence="1">
    <location>
        <begin position="166"/>
        <end position="193"/>
    </location>
</feature>
<dbReference type="AlphaFoldDB" id="A0AAD2D4I0"/>
<reference evidence="2" key="1">
    <citation type="submission" date="2023-07" db="EMBL/GenBank/DDBJ databases">
        <authorList>
            <consortium name="AG Swart"/>
            <person name="Singh M."/>
            <person name="Singh A."/>
            <person name="Seah K."/>
            <person name="Emmerich C."/>
        </authorList>
    </citation>
    <scope>NUCLEOTIDE SEQUENCE</scope>
    <source>
        <strain evidence="2">DP1</strain>
    </source>
</reference>
<evidence type="ECO:0000313" key="3">
    <source>
        <dbReference type="Proteomes" id="UP001295684"/>
    </source>
</evidence>
<proteinExistence type="predicted"/>
<sequence length="215" mass="24954">MFNSKSPVSKLAKRILKLRSPRPRKLFRDPIVKDMKVSLKTKGRSRWSNNTKKSRRCIQRSLNKTLISPSRCTNRANIKSPLKLANKLILKKSRKTSDPTKTSSEQQIKVEQFKVQQKEHLFWRSFHSNIIEYTQNKVDDAKMARFKPLTSPLRLMDKLTQVRERNSRRVLSPGLQPRRGLLSPESTSEQQTFTTANDEALLNFEKNFRAGSSIT</sequence>
<organism evidence="2 3">
    <name type="scientific">Euplotes crassus</name>
    <dbReference type="NCBI Taxonomy" id="5936"/>
    <lineage>
        <taxon>Eukaryota</taxon>
        <taxon>Sar</taxon>
        <taxon>Alveolata</taxon>
        <taxon>Ciliophora</taxon>
        <taxon>Intramacronucleata</taxon>
        <taxon>Spirotrichea</taxon>
        <taxon>Hypotrichia</taxon>
        <taxon>Euplotida</taxon>
        <taxon>Euplotidae</taxon>
        <taxon>Moneuplotes</taxon>
    </lineage>
</organism>